<keyword evidence="4" id="KW-0732">Signal</keyword>
<dbReference type="SUPFAM" id="SSF53756">
    <property type="entry name" value="UDP-Glycosyltransferase/glycogen phosphorylase"/>
    <property type="match status" value="1"/>
</dbReference>
<dbReference type="PANTHER" id="PTHR48043:SF162">
    <property type="entry name" value="UDP GLUCURONOSYLTRANSFERASE 2 FAMILY, POLYPEPTIDE A1 PRECURSOR-RELATED"/>
    <property type="match status" value="1"/>
</dbReference>
<evidence type="ECO:0000256" key="3">
    <source>
        <dbReference type="ARBA" id="ARBA00022679"/>
    </source>
</evidence>
<sequence>MQYLGKSFTLLLIVQFSDLTFMHCGNVLVLPGEYSHWYNMRNIVGELLNRIHSVAVLQESFQYLVFDVPLKAHEVHSLSEQLINIWMQYPRPNMVQIGLQIVDVLGKVHEMHQIMCDRVLRNDLLHTLRESHYDVFFSDPMMPCTDLMAQTLKILHVLLLQIPAPPSYVPAATLELKNMLLYIVHTTIFRLNMKFTFDTIYTEIWGNYFVFGHFYALILQLSVSF</sequence>
<comment type="similarity">
    <text evidence="1">Belongs to the UDP-glycosyltransferase family.</text>
</comment>
<evidence type="ECO:0000313" key="5">
    <source>
        <dbReference type="Ensembl" id="ENSCCRP00020081343.1"/>
    </source>
</evidence>
<reference evidence="5" key="1">
    <citation type="submission" date="2025-08" db="UniProtKB">
        <authorList>
            <consortium name="Ensembl"/>
        </authorList>
    </citation>
    <scope>IDENTIFICATION</scope>
</reference>
<evidence type="ECO:0000256" key="4">
    <source>
        <dbReference type="SAM" id="SignalP"/>
    </source>
</evidence>
<feature type="signal peptide" evidence="4">
    <location>
        <begin position="1"/>
        <end position="24"/>
    </location>
</feature>
<dbReference type="Proteomes" id="UP000694701">
    <property type="component" value="Unplaced"/>
</dbReference>
<dbReference type="InterPro" id="IPR002213">
    <property type="entry name" value="UDP_glucos_trans"/>
</dbReference>
<name>A0A8C2PT02_CYPCA</name>
<evidence type="ECO:0000256" key="2">
    <source>
        <dbReference type="ARBA" id="ARBA00022676"/>
    </source>
</evidence>
<keyword evidence="3" id="KW-0808">Transferase</keyword>
<dbReference type="Pfam" id="PF00201">
    <property type="entry name" value="UDPGT"/>
    <property type="match status" value="1"/>
</dbReference>
<dbReference type="AlphaFoldDB" id="A0A8C2PT02"/>
<proteinExistence type="inferred from homology"/>
<feature type="chain" id="PRO_5034026104" evidence="4">
    <location>
        <begin position="25"/>
        <end position="225"/>
    </location>
</feature>
<protein>
    <submittedName>
        <fullName evidence="5">Uncharacterized protein</fullName>
    </submittedName>
</protein>
<dbReference type="Ensembl" id="ENSCCRT00020089076.1">
    <property type="protein sequence ID" value="ENSCCRP00020081343.1"/>
    <property type="gene ID" value="ENSCCRG00020037632.1"/>
</dbReference>
<dbReference type="InterPro" id="IPR050271">
    <property type="entry name" value="UDP-glycosyltransferase"/>
</dbReference>
<evidence type="ECO:0000256" key="1">
    <source>
        <dbReference type="ARBA" id="ARBA00009995"/>
    </source>
</evidence>
<accession>A0A8C2PT02</accession>
<keyword evidence="2" id="KW-0328">Glycosyltransferase</keyword>
<dbReference type="Gene3D" id="3.40.50.2000">
    <property type="entry name" value="Glycogen Phosphorylase B"/>
    <property type="match status" value="1"/>
</dbReference>
<evidence type="ECO:0000313" key="6">
    <source>
        <dbReference type="Proteomes" id="UP000694701"/>
    </source>
</evidence>
<organism evidence="5 6">
    <name type="scientific">Cyprinus carpio</name>
    <name type="common">Common carp</name>
    <dbReference type="NCBI Taxonomy" id="7962"/>
    <lineage>
        <taxon>Eukaryota</taxon>
        <taxon>Metazoa</taxon>
        <taxon>Chordata</taxon>
        <taxon>Craniata</taxon>
        <taxon>Vertebrata</taxon>
        <taxon>Euteleostomi</taxon>
        <taxon>Actinopterygii</taxon>
        <taxon>Neopterygii</taxon>
        <taxon>Teleostei</taxon>
        <taxon>Ostariophysi</taxon>
        <taxon>Cypriniformes</taxon>
        <taxon>Cyprinidae</taxon>
        <taxon>Cyprininae</taxon>
        <taxon>Cyprinus</taxon>
    </lineage>
</organism>
<dbReference type="PANTHER" id="PTHR48043">
    <property type="entry name" value="EG:EG0003.4 PROTEIN-RELATED"/>
    <property type="match status" value="1"/>
</dbReference>
<dbReference type="GO" id="GO:0015020">
    <property type="term" value="F:glucuronosyltransferase activity"/>
    <property type="evidence" value="ECO:0007669"/>
    <property type="project" value="TreeGrafter"/>
</dbReference>